<keyword evidence="6 14" id="KW-1133">Transmembrane helix</keyword>
<comment type="cofactor">
    <cofactor evidence="12">
        <name>Fe(2+)</name>
        <dbReference type="ChEBI" id="CHEBI:29033"/>
    </cofactor>
</comment>
<feature type="transmembrane region" description="Helical" evidence="14">
    <location>
        <begin position="149"/>
        <end position="171"/>
    </location>
</feature>
<dbReference type="CDD" id="cd03505">
    <property type="entry name" value="Delta9-FADS-like"/>
    <property type="match status" value="1"/>
</dbReference>
<evidence type="ECO:0000259" key="15">
    <source>
        <dbReference type="Pfam" id="PF00487"/>
    </source>
</evidence>
<evidence type="ECO:0000256" key="5">
    <source>
        <dbReference type="ARBA" id="ARBA00022832"/>
    </source>
</evidence>
<evidence type="ECO:0000256" key="9">
    <source>
        <dbReference type="ARBA" id="ARBA00023098"/>
    </source>
</evidence>
<evidence type="ECO:0000256" key="12">
    <source>
        <dbReference type="RuleBase" id="RU000581"/>
    </source>
</evidence>
<dbReference type="Proteomes" id="UP001152759">
    <property type="component" value="Chromosome 7"/>
</dbReference>
<keyword evidence="4 12" id="KW-0812">Transmembrane</keyword>
<feature type="compositionally biased region" description="Polar residues" evidence="13">
    <location>
        <begin position="33"/>
        <end position="47"/>
    </location>
</feature>
<evidence type="ECO:0000256" key="10">
    <source>
        <dbReference type="ARBA" id="ARBA00023136"/>
    </source>
</evidence>
<feature type="region of interest" description="Disordered" evidence="13">
    <location>
        <begin position="33"/>
        <end position="57"/>
    </location>
</feature>
<dbReference type="AlphaFoldDB" id="A0A9P0CB30"/>
<evidence type="ECO:0000256" key="1">
    <source>
        <dbReference type="ARBA" id="ARBA00004141"/>
    </source>
</evidence>
<keyword evidence="9" id="KW-0443">Lipid metabolism</keyword>
<name>A0A9P0CB30_BEMTA</name>
<feature type="region of interest" description="Disordered" evidence="13">
    <location>
        <begin position="399"/>
        <end position="423"/>
    </location>
</feature>
<proteinExistence type="inferred from homology"/>
<dbReference type="PRINTS" id="PR00075">
    <property type="entry name" value="FACDDSATRASE"/>
</dbReference>
<feature type="transmembrane region" description="Helical" evidence="14">
    <location>
        <begin position="126"/>
        <end position="143"/>
    </location>
</feature>
<feature type="transmembrane region" description="Helical" evidence="14">
    <location>
        <begin position="268"/>
        <end position="289"/>
    </location>
</feature>
<keyword evidence="7 12" id="KW-0560">Oxidoreductase</keyword>
<dbReference type="InterPro" id="IPR005804">
    <property type="entry name" value="FA_desaturase_dom"/>
</dbReference>
<evidence type="ECO:0000313" key="16">
    <source>
        <dbReference type="EMBL" id="CAH0774876.1"/>
    </source>
</evidence>
<evidence type="ECO:0000256" key="6">
    <source>
        <dbReference type="ARBA" id="ARBA00022989"/>
    </source>
</evidence>
<evidence type="ECO:0000256" key="14">
    <source>
        <dbReference type="SAM" id="Phobius"/>
    </source>
</evidence>
<evidence type="ECO:0000256" key="4">
    <source>
        <dbReference type="ARBA" id="ARBA00022692"/>
    </source>
</evidence>
<dbReference type="GO" id="GO:0004768">
    <property type="term" value="F:stearoyl-CoA 9-desaturase activity"/>
    <property type="evidence" value="ECO:0007669"/>
    <property type="project" value="TreeGrafter"/>
</dbReference>
<dbReference type="InterPro" id="IPR015876">
    <property type="entry name" value="Acyl-CoA_DS"/>
</dbReference>
<evidence type="ECO:0000256" key="11">
    <source>
        <dbReference type="ARBA" id="ARBA00023160"/>
    </source>
</evidence>
<dbReference type="EMBL" id="OU963868">
    <property type="protein sequence ID" value="CAH0774876.1"/>
    <property type="molecule type" value="Genomic_DNA"/>
</dbReference>
<evidence type="ECO:0000256" key="13">
    <source>
        <dbReference type="SAM" id="MobiDB-lite"/>
    </source>
</evidence>
<evidence type="ECO:0000256" key="3">
    <source>
        <dbReference type="ARBA" id="ARBA00022516"/>
    </source>
</evidence>
<dbReference type="GO" id="GO:0005506">
    <property type="term" value="F:iron ion binding"/>
    <property type="evidence" value="ECO:0007669"/>
    <property type="project" value="TreeGrafter"/>
</dbReference>
<dbReference type="GO" id="GO:0006636">
    <property type="term" value="P:unsaturated fatty acid biosynthetic process"/>
    <property type="evidence" value="ECO:0007669"/>
    <property type="project" value="TreeGrafter"/>
</dbReference>
<sequence>MDEVHRLYSIYFSRNGAVPPGLELRLDADSSIRTNSTDSRENSQCASAPSHRECSSSWPSSWIRQASLKLFKFYIFGKHSAKGLFIIFWYELSMDPRVRLSPWSPPVKNEVKLSWDEVFLTRQRRIFFIFNHCVSLLGIYYCLTGQVKIATVIWAALLGSLSLIAVTAGAHRLWSHRAYKARWPLRLAMAAFQTVAVQYSVLNWVRDHRVHHKFVDTDADPHNSRRGFFFSHIGWVLVLPHPAVQEKKSRIDTRDVESDWVVAAQYKYYLPLSVLLGYIVPTLVPWYFWSEGLWTSHIVAAQLRHVLTSHGTFLINSAAHMWGTRPYDKNIKPTENMLVSVASMGEGWHNYHHTFPWDYKNAELWDYKVNLATAWVDLFAWLGQVYERKTVSPEMVAKRARRTGDGTHPHHHHGPGVWGWNDDDVPQEDRAITRIIDNKAA</sequence>
<keyword evidence="11 12" id="KW-0275">Fatty acid biosynthesis</keyword>
<dbReference type="PANTHER" id="PTHR11351:SF31">
    <property type="entry name" value="DESATURASE 1, ISOFORM A-RELATED"/>
    <property type="match status" value="1"/>
</dbReference>
<keyword evidence="10 14" id="KW-0472">Membrane</keyword>
<comment type="domain">
    <text evidence="12">The histidine box domains are involved in binding the catalytic metal ions.</text>
</comment>
<dbReference type="PANTHER" id="PTHR11351">
    <property type="entry name" value="ACYL-COA DESATURASE"/>
    <property type="match status" value="1"/>
</dbReference>
<keyword evidence="3 12" id="KW-0444">Lipid biosynthesis</keyword>
<evidence type="ECO:0000256" key="7">
    <source>
        <dbReference type="ARBA" id="ARBA00023002"/>
    </source>
</evidence>
<evidence type="ECO:0000256" key="2">
    <source>
        <dbReference type="ARBA" id="ARBA00009295"/>
    </source>
</evidence>
<reference evidence="16" key="1">
    <citation type="submission" date="2021-12" db="EMBL/GenBank/DDBJ databases">
        <authorList>
            <person name="King R."/>
        </authorList>
    </citation>
    <scope>NUCLEOTIDE SEQUENCE</scope>
</reference>
<organism evidence="16 17">
    <name type="scientific">Bemisia tabaci</name>
    <name type="common">Sweetpotato whitefly</name>
    <name type="synonym">Aleurodes tabaci</name>
    <dbReference type="NCBI Taxonomy" id="7038"/>
    <lineage>
        <taxon>Eukaryota</taxon>
        <taxon>Metazoa</taxon>
        <taxon>Ecdysozoa</taxon>
        <taxon>Arthropoda</taxon>
        <taxon>Hexapoda</taxon>
        <taxon>Insecta</taxon>
        <taxon>Pterygota</taxon>
        <taxon>Neoptera</taxon>
        <taxon>Paraneoptera</taxon>
        <taxon>Hemiptera</taxon>
        <taxon>Sternorrhyncha</taxon>
        <taxon>Aleyrodoidea</taxon>
        <taxon>Aleyrodidae</taxon>
        <taxon>Aleyrodinae</taxon>
        <taxon>Bemisia</taxon>
    </lineage>
</organism>
<dbReference type="Pfam" id="PF00487">
    <property type="entry name" value="FA_desaturase"/>
    <property type="match status" value="1"/>
</dbReference>
<accession>A0A9P0CB30</accession>
<dbReference type="GO" id="GO:0005789">
    <property type="term" value="C:endoplasmic reticulum membrane"/>
    <property type="evidence" value="ECO:0007669"/>
    <property type="project" value="TreeGrafter"/>
</dbReference>
<keyword evidence="8" id="KW-0408">Iron</keyword>
<keyword evidence="17" id="KW-1185">Reference proteome</keyword>
<comment type="subcellular location">
    <subcellularLocation>
        <location evidence="1">Membrane</location>
        <topology evidence="1">Multi-pass membrane protein</topology>
    </subcellularLocation>
</comment>
<evidence type="ECO:0000256" key="8">
    <source>
        <dbReference type="ARBA" id="ARBA00023004"/>
    </source>
</evidence>
<comment type="similarity">
    <text evidence="2 12">Belongs to the fatty acid desaturase type 1 family.</text>
</comment>
<keyword evidence="5" id="KW-0276">Fatty acid metabolism</keyword>
<feature type="domain" description="Fatty acid desaturase" evidence="15">
    <location>
        <begin position="154"/>
        <end position="356"/>
    </location>
</feature>
<protein>
    <recommendedName>
        <fullName evidence="15">Fatty acid desaturase domain-containing protein</fullName>
    </recommendedName>
</protein>
<gene>
    <name evidence="16" type="ORF">BEMITA_LOCUS11164</name>
</gene>
<evidence type="ECO:0000313" key="17">
    <source>
        <dbReference type="Proteomes" id="UP001152759"/>
    </source>
</evidence>